<keyword evidence="2" id="KW-0805">Transcription regulation</keyword>
<keyword evidence="4 7" id="KW-0103">Bromodomain</keyword>
<dbReference type="PROSITE" id="PS50014">
    <property type="entry name" value="BROMODOMAIN_2"/>
    <property type="match status" value="1"/>
</dbReference>
<dbReference type="GO" id="GO:0005634">
    <property type="term" value="C:nucleus"/>
    <property type="evidence" value="ECO:0007669"/>
    <property type="project" value="UniProtKB-SubCell"/>
</dbReference>
<gene>
    <name evidence="12" type="ORF">PVAP13_1KG369800</name>
</gene>
<evidence type="ECO:0000256" key="1">
    <source>
        <dbReference type="ARBA" id="ARBA00004123"/>
    </source>
</evidence>
<dbReference type="InterPro" id="IPR036427">
    <property type="entry name" value="Bromodomain-like_sf"/>
</dbReference>
<organism evidence="12 13">
    <name type="scientific">Panicum virgatum</name>
    <name type="common">Blackwell switchgrass</name>
    <dbReference type="NCBI Taxonomy" id="38727"/>
    <lineage>
        <taxon>Eukaryota</taxon>
        <taxon>Viridiplantae</taxon>
        <taxon>Streptophyta</taxon>
        <taxon>Embryophyta</taxon>
        <taxon>Tracheophyta</taxon>
        <taxon>Spermatophyta</taxon>
        <taxon>Magnoliopsida</taxon>
        <taxon>Liliopsida</taxon>
        <taxon>Poales</taxon>
        <taxon>Poaceae</taxon>
        <taxon>PACMAD clade</taxon>
        <taxon>Panicoideae</taxon>
        <taxon>Panicodae</taxon>
        <taxon>Paniceae</taxon>
        <taxon>Panicinae</taxon>
        <taxon>Panicum</taxon>
        <taxon>Panicum sect. Hiantes</taxon>
    </lineage>
</organism>
<feature type="domain" description="NET" evidence="11">
    <location>
        <begin position="306"/>
        <end position="389"/>
    </location>
</feature>
<dbReference type="PROSITE" id="PS51525">
    <property type="entry name" value="NET"/>
    <property type="match status" value="1"/>
</dbReference>
<dbReference type="InterPro" id="IPR038336">
    <property type="entry name" value="NET_sf"/>
</dbReference>
<feature type="region of interest" description="Disordered" evidence="9">
    <location>
        <begin position="386"/>
        <end position="495"/>
    </location>
</feature>
<name>A0A8T0XJI9_PANVG</name>
<reference evidence="12" key="1">
    <citation type="submission" date="2020-05" db="EMBL/GenBank/DDBJ databases">
        <title>WGS assembly of Panicum virgatum.</title>
        <authorList>
            <person name="Lovell J.T."/>
            <person name="Jenkins J."/>
            <person name="Shu S."/>
            <person name="Juenger T.E."/>
            <person name="Schmutz J."/>
        </authorList>
    </citation>
    <scope>NUCLEOTIDE SEQUENCE</scope>
    <source>
        <strain evidence="12">AP13</strain>
    </source>
</reference>
<evidence type="ECO:0000256" key="2">
    <source>
        <dbReference type="ARBA" id="ARBA00023015"/>
    </source>
</evidence>
<dbReference type="PANTHER" id="PTHR46136:SF1">
    <property type="entry name" value="TRANSCRIPTION FACTOR GTE11-RELATED"/>
    <property type="match status" value="1"/>
</dbReference>
<evidence type="ECO:0000313" key="12">
    <source>
        <dbReference type="EMBL" id="KAG2659597.1"/>
    </source>
</evidence>
<dbReference type="PRINTS" id="PR00503">
    <property type="entry name" value="BROMODOMAIN"/>
</dbReference>
<evidence type="ECO:0000256" key="6">
    <source>
        <dbReference type="ARBA" id="ARBA00023242"/>
    </source>
</evidence>
<dbReference type="EMBL" id="CM029037">
    <property type="protein sequence ID" value="KAG2659597.1"/>
    <property type="molecule type" value="Genomic_DNA"/>
</dbReference>
<keyword evidence="3 8" id="KW-0175">Coiled coil</keyword>
<dbReference type="SUPFAM" id="SSF47370">
    <property type="entry name" value="Bromodomain"/>
    <property type="match status" value="1"/>
</dbReference>
<evidence type="ECO:0000256" key="7">
    <source>
        <dbReference type="PROSITE-ProRule" id="PRU00035"/>
    </source>
</evidence>
<feature type="domain" description="Bromo" evidence="10">
    <location>
        <begin position="180"/>
        <end position="252"/>
    </location>
</feature>
<dbReference type="CDD" id="cd05506">
    <property type="entry name" value="Bromo_plant1"/>
    <property type="match status" value="1"/>
</dbReference>
<dbReference type="InterPro" id="IPR001487">
    <property type="entry name" value="Bromodomain"/>
</dbReference>
<dbReference type="PANTHER" id="PTHR46136">
    <property type="entry name" value="TRANSCRIPTION FACTOR GTE8"/>
    <property type="match status" value="1"/>
</dbReference>
<dbReference type="InterPro" id="IPR037377">
    <property type="entry name" value="GTE_bromo"/>
</dbReference>
<dbReference type="SMART" id="SM00297">
    <property type="entry name" value="BROMO"/>
    <property type="match status" value="1"/>
</dbReference>
<feature type="compositionally biased region" description="Basic and acidic residues" evidence="9">
    <location>
        <begin position="442"/>
        <end position="454"/>
    </location>
</feature>
<dbReference type="Pfam" id="PF17035">
    <property type="entry name" value="BET"/>
    <property type="match status" value="1"/>
</dbReference>
<feature type="coiled-coil region" evidence="8">
    <location>
        <begin position="537"/>
        <end position="586"/>
    </location>
</feature>
<feature type="region of interest" description="Disordered" evidence="9">
    <location>
        <begin position="284"/>
        <end position="307"/>
    </location>
</feature>
<evidence type="ECO:0000259" key="11">
    <source>
        <dbReference type="PROSITE" id="PS51525"/>
    </source>
</evidence>
<dbReference type="InterPro" id="IPR027353">
    <property type="entry name" value="NET_dom"/>
</dbReference>
<dbReference type="Gene3D" id="1.20.1270.220">
    <property type="match status" value="1"/>
</dbReference>
<dbReference type="Pfam" id="PF00439">
    <property type="entry name" value="Bromodomain"/>
    <property type="match status" value="1"/>
</dbReference>
<proteinExistence type="predicted"/>
<comment type="caution">
    <text evidence="12">The sequence shown here is derived from an EMBL/GenBank/DDBJ whole genome shotgun (WGS) entry which is preliminary data.</text>
</comment>
<feature type="region of interest" description="Disordered" evidence="9">
    <location>
        <begin position="602"/>
        <end position="663"/>
    </location>
</feature>
<feature type="compositionally biased region" description="Basic and acidic residues" evidence="9">
    <location>
        <begin position="469"/>
        <end position="485"/>
    </location>
</feature>
<evidence type="ECO:0008006" key="14">
    <source>
        <dbReference type="Google" id="ProtNLM"/>
    </source>
</evidence>
<dbReference type="Proteomes" id="UP000823388">
    <property type="component" value="Chromosome 1K"/>
</dbReference>
<keyword evidence="13" id="KW-1185">Reference proteome</keyword>
<evidence type="ECO:0000259" key="10">
    <source>
        <dbReference type="PROSITE" id="PS50014"/>
    </source>
</evidence>
<evidence type="ECO:0000256" key="4">
    <source>
        <dbReference type="ARBA" id="ARBA00023117"/>
    </source>
</evidence>
<keyword evidence="6" id="KW-0539">Nucleus</keyword>
<feature type="compositionally biased region" description="Polar residues" evidence="9">
    <location>
        <begin position="400"/>
        <end position="415"/>
    </location>
</feature>
<protein>
    <recommendedName>
        <fullName evidence="14">Transcription factor GTE8</fullName>
    </recommendedName>
</protein>
<evidence type="ECO:0000313" key="13">
    <source>
        <dbReference type="Proteomes" id="UP000823388"/>
    </source>
</evidence>
<sequence length="663" mass="73122">MTPTVLMEFGQQRPIKRGYEEMAFRGVAPAAPRGYAAETVAESECVAGSPVRVDSEDSSAPKRKCISLNSDGFDVKREIFVPSKMSSSERRYLRKRFRAELDSVRDLLKKPEFATPVPVSRAPALSSSAAPRAKKVHRGSNVARGAKGRFLPAKPRPEPSAELSEAAVFKQCEGILKKLMTQKYSHIFNVPVDVVKLQIPDYFDIIKTPMDLGTVQKKLESGSYRSPSDFAADVRLTFNNAMAYNPRGHAVHDMAIQLNKMFENRWRTIEKKLASMSAEKHVEVDRADSKRRKTPVDCSDVSVEGVRQTEPVKPKMTAAEKEAFGNCLASIADDLPSHILELLQQCIDSNADMAGDGEIEIDIQAVSDDLLFELKKQVDKYLQEREQSQQVAKSEPSENEAVNVSGLSHSSTNPCKDSDSGSDSESESEKVGSPAKIAKGTKKPDQLVEQEKSDVISPADANCPADTVGLREDDSESKPAPEGENSKPNTQVSPDRLLRAALLRSRYADVIVKARGILSQGGDKQEELEKLQKEEKARLLAEGNAAMEAQRAEAEAEAKRKRDFEREKARQALQEMERTVEINDNLHLKDLEMLGAATAEHIVSSVDETSPERSQDGRTGFQPGSVNPLLERLGLFMKVDDEEDDEEPSSVPGVKEAEEGEIN</sequence>
<dbReference type="AlphaFoldDB" id="A0A8T0XJI9"/>
<dbReference type="InterPro" id="IPR052442">
    <property type="entry name" value="Env_Response_Regulator"/>
</dbReference>
<evidence type="ECO:0000256" key="9">
    <source>
        <dbReference type="SAM" id="MobiDB-lite"/>
    </source>
</evidence>
<dbReference type="Gene3D" id="1.20.920.10">
    <property type="entry name" value="Bromodomain-like"/>
    <property type="match status" value="1"/>
</dbReference>
<accession>A0A8T0XJI9</accession>
<evidence type="ECO:0000256" key="8">
    <source>
        <dbReference type="SAM" id="Coils"/>
    </source>
</evidence>
<evidence type="ECO:0000256" key="3">
    <source>
        <dbReference type="ARBA" id="ARBA00023054"/>
    </source>
</evidence>
<evidence type="ECO:0000256" key="5">
    <source>
        <dbReference type="ARBA" id="ARBA00023163"/>
    </source>
</evidence>
<comment type="subcellular location">
    <subcellularLocation>
        <location evidence="1">Nucleus</location>
    </subcellularLocation>
</comment>
<keyword evidence="5" id="KW-0804">Transcription</keyword>